<dbReference type="AlphaFoldDB" id="A0A9W6QL35"/>
<protein>
    <recommendedName>
        <fullName evidence="4">Helix-hairpin-helix motif-containing protein</fullName>
    </recommendedName>
</protein>
<evidence type="ECO:0008006" key="4">
    <source>
        <dbReference type="Google" id="ProtNLM"/>
    </source>
</evidence>
<feature type="transmembrane region" description="Helical" evidence="1">
    <location>
        <begin position="71"/>
        <end position="93"/>
    </location>
</feature>
<name>A0A9W6QL35_9PSEU</name>
<gene>
    <name evidence="2" type="ORF">Aglo03_12900</name>
</gene>
<feature type="transmembrane region" description="Helical" evidence="1">
    <location>
        <begin position="17"/>
        <end position="40"/>
    </location>
</feature>
<keyword evidence="1" id="KW-0812">Transmembrane</keyword>
<evidence type="ECO:0000313" key="2">
    <source>
        <dbReference type="EMBL" id="GLW90474.1"/>
    </source>
</evidence>
<evidence type="ECO:0000313" key="3">
    <source>
        <dbReference type="Proteomes" id="UP001165042"/>
    </source>
</evidence>
<reference evidence="2" key="1">
    <citation type="submission" date="2023-02" db="EMBL/GenBank/DDBJ databases">
        <title>Actinokineospora globicatena NBRC 15670.</title>
        <authorList>
            <person name="Ichikawa N."/>
            <person name="Sato H."/>
            <person name="Tonouchi N."/>
        </authorList>
    </citation>
    <scope>NUCLEOTIDE SEQUENCE</scope>
    <source>
        <strain evidence="2">NBRC 15670</strain>
    </source>
</reference>
<dbReference type="RefSeq" id="WP_285608505.1">
    <property type="nucleotide sequence ID" value="NZ_BSSD01000001.1"/>
</dbReference>
<feature type="transmembrane region" description="Helical" evidence="1">
    <location>
        <begin position="47"/>
        <end position="65"/>
    </location>
</feature>
<keyword evidence="1" id="KW-1133">Transmembrane helix</keyword>
<dbReference type="Proteomes" id="UP001165042">
    <property type="component" value="Unassembled WGS sequence"/>
</dbReference>
<comment type="caution">
    <text evidence="2">The sequence shown here is derived from an EMBL/GenBank/DDBJ whole genome shotgun (WGS) entry which is preliminary data.</text>
</comment>
<keyword evidence="1" id="KW-0472">Membrane</keyword>
<evidence type="ECO:0000256" key="1">
    <source>
        <dbReference type="SAM" id="Phobius"/>
    </source>
</evidence>
<dbReference type="EMBL" id="BSSD01000001">
    <property type="protein sequence ID" value="GLW90474.1"/>
    <property type="molecule type" value="Genomic_DNA"/>
</dbReference>
<proteinExistence type="predicted"/>
<accession>A0A9W6QL35</accession>
<organism evidence="2 3">
    <name type="scientific">Actinokineospora globicatena</name>
    <dbReference type="NCBI Taxonomy" id="103729"/>
    <lineage>
        <taxon>Bacteria</taxon>
        <taxon>Bacillati</taxon>
        <taxon>Actinomycetota</taxon>
        <taxon>Actinomycetes</taxon>
        <taxon>Pseudonocardiales</taxon>
        <taxon>Pseudonocardiaceae</taxon>
        <taxon>Actinokineospora</taxon>
    </lineage>
</organism>
<keyword evidence="3" id="KW-1185">Reference proteome</keyword>
<sequence>MTSSSASPTVLRRLGGLWYFVVIIASLGLFAVVPFVHVATRLRRRSVWAWVAVYAVVDAVILYFMPQGKTVAAAPIQGILALVAIATAIAACAQIAPLRREAYGLPSKVRPGPAPDPAVAQVLAARARREEARKLISADPLMARELHIGRPDLPRAYDDGGLVDLATAPAPLIADTCGLTTEEANRLIALRGTFTTTDDAIVLADLPVTSWDRIRDRGVVIVA</sequence>